<evidence type="ECO:0000313" key="1">
    <source>
        <dbReference type="EMBL" id="CAD0098639.1"/>
    </source>
</evidence>
<keyword evidence="2" id="KW-1185">Reference proteome</keyword>
<dbReference type="EMBL" id="CAIJEO010000009">
    <property type="protein sequence ID" value="CAD0098639.1"/>
    <property type="molecule type" value="Genomic_DNA"/>
</dbReference>
<feature type="non-terminal residue" evidence="1">
    <location>
        <position position="1"/>
    </location>
</feature>
<organism evidence="1 2">
    <name type="scientific">Aureobasidium mustum</name>
    <dbReference type="NCBI Taxonomy" id="2773714"/>
    <lineage>
        <taxon>Eukaryota</taxon>
        <taxon>Fungi</taxon>
        <taxon>Dikarya</taxon>
        <taxon>Ascomycota</taxon>
        <taxon>Pezizomycotina</taxon>
        <taxon>Dothideomycetes</taxon>
        <taxon>Dothideomycetidae</taxon>
        <taxon>Dothideales</taxon>
        <taxon>Saccotheciaceae</taxon>
        <taxon>Aureobasidium</taxon>
    </lineage>
</organism>
<protein>
    <submittedName>
        <fullName evidence="1">Uncharacterized protein</fullName>
    </submittedName>
</protein>
<name>A0A9N8K179_9PEZI</name>
<dbReference type="AlphaFoldDB" id="A0A9N8K179"/>
<dbReference type="OrthoDB" id="3829832at2759"/>
<sequence>LSMSSFELSNHVEAGKEDARDLVGSLKTLQQTLKDTDTDTNILQDLDVCVCVFKAQELSSESFLFIEKEANNARKMADFLTSRAISEVVGRLAEQARKHYPQNKLAVLVLRYYFEGSGGDVNRRNLEARLREAGDVGSLGDYPWTCDFEDVLERYGVKVEKLALEFVVEEAKQMFESQALTCFGVEND</sequence>
<gene>
    <name evidence="1" type="ORF">AWRI4233_LOCUS7463</name>
</gene>
<reference evidence="1" key="1">
    <citation type="submission" date="2020-06" db="EMBL/GenBank/DDBJ databases">
        <authorList>
            <person name="Onetto C."/>
        </authorList>
    </citation>
    <scope>NUCLEOTIDE SEQUENCE</scope>
</reference>
<evidence type="ECO:0000313" key="2">
    <source>
        <dbReference type="Proteomes" id="UP000714618"/>
    </source>
</evidence>
<comment type="caution">
    <text evidence="1">The sequence shown here is derived from an EMBL/GenBank/DDBJ whole genome shotgun (WGS) entry which is preliminary data.</text>
</comment>
<proteinExistence type="predicted"/>
<dbReference type="Proteomes" id="UP000714618">
    <property type="component" value="Unassembled WGS sequence"/>
</dbReference>
<accession>A0A9N8K179</accession>